<sequence>MGPAPDFTRSTAVSRRLGRLFELQREVGPAETPDLGQVWFVDALCRDRSEVEGHVNAIRRVGLDG</sequence>
<evidence type="ECO:0000313" key="1">
    <source>
        <dbReference type="EMBL" id="MDT0483591.1"/>
    </source>
</evidence>
<name>A0ABU2VDF0_9ACTN</name>
<dbReference type="Proteomes" id="UP001183824">
    <property type="component" value="Unassembled WGS sequence"/>
</dbReference>
<reference evidence="2" key="1">
    <citation type="submission" date="2023-07" db="EMBL/GenBank/DDBJ databases">
        <title>30 novel species of actinomycetes from the DSMZ collection.</title>
        <authorList>
            <person name="Nouioui I."/>
        </authorList>
    </citation>
    <scope>NUCLEOTIDE SEQUENCE [LARGE SCALE GENOMIC DNA]</scope>
    <source>
        <strain evidence="2">DSM 41640</strain>
    </source>
</reference>
<gene>
    <name evidence="1" type="ORF">RNB18_25855</name>
</gene>
<proteinExistence type="predicted"/>
<dbReference type="RefSeq" id="WP_311716512.1">
    <property type="nucleotide sequence ID" value="NZ_JAVREZ010000009.1"/>
</dbReference>
<comment type="caution">
    <text evidence="1">The sequence shown here is derived from an EMBL/GenBank/DDBJ whole genome shotgun (WGS) entry which is preliminary data.</text>
</comment>
<accession>A0ABU2VDF0</accession>
<organism evidence="1 2">
    <name type="scientific">Streptomyces doebereineriae</name>
    <dbReference type="NCBI Taxonomy" id="3075528"/>
    <lineage>
        <taxon>Bacteria</taxon>
        <taxon>Bacillati</taxon>
        <taxon>Actinomycetota</taxon>
        <taxon>Actinomycetes</taxon>
        <taxon>Kitasatosporales</taxon>
        <taxon>Streptomycetaceae</taxon>
        <taxon>Streptomyces</taxon>
    </lineage>
</organism>
<keyword evidence="2" id="KW-1185">Reference proteome</keyword>
<dbReference type="EMBL" id="JAVREZ010000009">
    <property type="protein sequence ID" value="MDT0483591.1"/>
    <property type="molecule type" value="Genomic_DNA"/>
</dbReference>
<evidence type="ECO:0000313" key="2">
    <source>
        <dbReference type="Proteomes" id="UP001183824"/>
    </source>
</evidence>
<protein>
    <submittedName>
        <fullName evidence="1">Uncharacterized protein</fullName>
    </submittedName>
</protein>